<feature type="domain" description="Macro" evidence="1">
    <location>
        <begin position="1"/>
        <end position="160"/>
    </location>
</feature>
<reference evidence="2" key="1">
    <citation type="journal article" date="2014" name="Front. Microbiol.">
        <title>High frequency of phylogenetically diverse reductive dehalogenase-homologous genes in deep subseafloor sedimentary metagenomes.</title>
        <authorList>
            <person name="Kawai M."/>
            <person name="Futagami T."/>
            <person name="Toyoda A."/>
            <person name="Takaki Y."/>
            <person name="Nishi S."/>
            <person name="Hori S."/>
            <person name="Arai W."/>
            <person name="Tsubouchi T."/>
            <person name="Morono Y."/>
            <person name="Uchiyama I."/>
            <person name="Ito T."/>
            <person name="Fujiyama A."/>
            <person name="Inagaki F."/>
            <person name="Takami H."/>
        </authorList>
    </citation>
    <scope>NUCLEOTIDE SEQUENCE</scope>
    <source>
        <strain evidence="2">Expedition CK06-06</strain>
    </source>
</reference>
<dbReference type="SMART" id="SM00506">
    <property type="entry name" value="A1pp"/>
    <property type="match status" value="1"/>
</dbReference>
<dbReference type="Pfam" id="PF01661">
    <property type="entry name" value="Macro"/>
    <property type="match status" value="1"/>
</dbReference>
<dbReference type="SUPFAM" id="SSF52949">
    <property type="entry name" value="Macro domain-like"/>
    <property type="match status" value="1"/>
</dbReference>
<organism evidence="2">
    <name type="scientific">marine sediment metagenome</name>
    <dbReference type="NCBI Taxonomy" id="412755"/>
    <lineage>
        <taxon>unclassified sequences</taxon>
        <taxon>metagenomes</taxon>
        <taxon>ecological metagenomes</taxon>
    </lineage>
</organism>
<accession>X1SPS4</accession>
<name>X1SPS4_9ZZZZ</name>
<dbReference type="EMBL" id="BARW01009192">
    <property type="protein sequence ID" value="GAI77360.1"/>
    <property type="molecule type" value="Genomic_DNA"/>
</dbReference>
<evidence type="ECO:0000259" key="1">
    <source>
        <dbReference type="PROSITE" id="PS51154"/>
    </source>
</evidence>
<evidence type="ECO:0000313" key="2">
    <source>
        <dbReference type="EMBL" id="GAI77360.1"/>
    </source>
</evidence>
<dbReference type="PANTHER" id="PTHR11106:SF111">
    <property type="entry name" value="MACRO DOMAIN-CONTAINING PROTEIN"/>
    <property type="match status" value="1"/>
</dbReference>
<proteinExistence type="predicted"/>
<dbReference type="Gene3D" id="3.40.220.10">
    <property type="entry name" value="Leucine Aminopeptidase, subunit E, domain 1"/>
    <property type="match status" value="1"/>
</dbReference>
<protein>
    <recommendedName>
        <fullName evidence="1">Macro domain-containing protein</fullName>
    </recommendedName>
</protein>
<dbReference type="InterPro" id="IPR043472">
    <property type="entry name" value="Macro_dom-like"/>
</dbReference>
<sequence length="160" mass="16748">MPIVVKMGDLTKISCDAIVNPANSYGYMGGGVAGAIKRVGGNDIEKEAVSKAPIFVGSAVATTAGTLPCRFVIHAPTMEKPAMRIPVGNVAKATRAALKLGEQLGIRSIAIPGMGTGVGGVSPADAAKVMIKVAKEFEDKFDSIIFIDRNEKMIHAFRTF</sequence>
<dbReference type="InterPro" id="IPR002589">
    <property type="entry name" value="Macro_dom"/>
</dbReference>
<comment type="caution">
    <text evidence="2">The sequence shown here is derived from an EMBL/GenBank/DDBJ whole genome shotgun (WGS) entry which is preliminary data.</text>
</comment>
<dbReference type="PANTHER" id="PTHR11106">
    <property type="entry name" value="GANGLIOSIDE INDUCED DIFFERENTIATION ASSOCIATED PROTEIN 2-RELATED"/>
    <property type="match status" value="1"/>
</dbReference>
<dbReference type="AlphaFoldDB" id="X1SPS4"/>
<dbReference type="PROSITE" id="PS51154">
    <property type="entry name" value="MACRO"/>
    <property type="match status" value="1"/>
</dbReference>
<gene>
    <name evidence="2" type="ORF">S12H4_18579</name>
</gene>